<gene>
    <name evidence="2" type="ORF">ACFPB0_12240</name>
</gene>
<comment type="caution">
    <text evidence="2">The sequence shown here is derived from an EMBL/GenBank/DDBJ whole genome shotgun (WGS) entry which is preliminary data.</text>
</comment>
<sequence length="51" mass="5909">MTERPRHKSDTNPAAKAWRQQNRRAIAAHNRRVQQHGVLLVPEWATGIEKP</sequence>
<dbReference type="Proteomes" id="UP001596024">
    <property type="component" value="Unassembled WGS sequence"/>
</dbReference>
<keyword evidence="3" id="KW-1185">Reference proteome</keyword>
<protein>
    <submittedName>
        <fullName evidence="2">Type II toxin-antitoxin system CcdA family antitoxin</fullName>
    </submittedName>
</protein>
<accession>A0ABV9NHN4</accession>
<keyword evidence="1" id="KW-1277">Toxin-antitoxin system</keyword>
<dbReference type="EMBL" id="JBHSGQ010000006">
    <property type="protein sequence ID" value="MFC4726063.1"/>
    <property type="molecule type" value="Genomic_DNA"/>
</dbReference>
<evidence type="ECO:0000256" key="1">
    <source>
        <dbReference type="ARBA" id="ARBA00022649"/>
    </source>
</evidence>
<proteinExistence type="predicted"/>
<organism evidence="2 3">
    <name type="scientific">Glycocaulis abyssi</name>
    <dbReference type="NCBI Taxonomy" id="1433403"/>
    <lineage>
        <taxon>Bacteria</taxon>
        <taxon>Pseudomonadati</taxon>
        <taxon>Pseudomonadota</taxon>
        <taxon>Alphaproteobacteria</taxon>
        <taxon>Maricaulales</taxon>
        <taxon>Maricaulaceae</taxon>
        <taxon>Glycocaulis</taxon>
    </lineage>
</organism>
<reference evidence="3" key="1">
    <citation type="journal article" date="2019" name="Int. J. Syst. Evol. Microbiol.">
        <title>The Global Catalogue of Microorganisms (GCM) 10K type strain sequencing project: providing services to taxonomists for standard genome sequencing and annotation.</title>
        <authorList>
            <consortium name="The Broad Institute Genomics Platform"/>
            <consortium name="The Broad Institute Genome Sequencing Center for Infectious Disease"/>
            <person name="Wu L."/>
            <person name="Ma J."/>
        </authorList>
    </citation>
    <scope>NUCLEOTIDE SEQUENCE [LARGE SCALE GENOMIC DNA]</scope>
    <source>
        <strain evidence="3">CCUG 62981</strain>
    </source>
</reference>
<dbReference type="Pfam" id="PF07362">
    <property type="entry name" value="CcdA"/>
    <property type="match status" value="1"/>
</dbReference>
<name>A0ABV9NHN4_9PROT</name>
<dbReference type="InterPro" id="IPR009956">
    <property type="entry name" value="Post-segregation_anti-tox_CcdA"/>
</dbReference>
<evidence type="ECO:0000313" key="3">
    <source>
        <dbReference type="Proteomes" id="UP001596024"/>
    </source>
</evidence>
<dbReference type="RefSeq" id="WP_371392907.1">
    <property type="nucleotide sequence ID" value="NZ_CP163421.1"/>
</dbReference>
<evidence type="ECO:0000313" key="2">
    <source>
        <dbReference type="EMBL" id="MFC4726063.1"/>
    </source>
</evidence>